<proteinExistence type="predicted"/>
<organism evidence="1 2">
    <name type="scientific">Morella rubra</name>
    <name type="common">Chinese bayberry</name>
    <dbReference type="NCBI Taxonomy" id="262757"/>
    <lineage>
        <taxon>Eukaryota</taxon>
        <taxon>Viridiplantae</taxon>
        <taxon>Streptophyta</taxon>
        <taxon>Embryophyta</taxon>
        <taxon>Tracheophyta</taxon>
        <taxon>Spermatophyta</taxon>
        <taxon>Magnoliopsida</taxon>
        <taxon>eudicotyledons</taxon>
        <taxon>Gunneridae</taxon>
        <taxon>Pentapetalae</taxon>
        <taxon>rosids</taxon>
        <taxon>fabids</taxon>
        <taxon>Fagales</taxon>
        <taxon>Myricaceae</taxon>
        <taxon>Morella</taxon>
    </lineage>
</organism>
<dbReference type="AlphaFoldDB" id="A0A6A1WQQ3"/>
<evidence type="ECO:0000313" key="2">
    <source>
        <dbReference type="Proteomes" id="UP000516437"/>
    </source>
</evidence>
<reference evidence="1 2" key="1">
    <citation type="journal article" date="2019" name="Plant Biotechnol. J.">
        <title>The red bayberry genome and genetic basis of sex determination.</title>
        <authorList>
            <person name="Jia H.M."/>
            <person name="Jia H.J."/>
            <person name="Cai Q.L."/>
            <person name="Wang Y."/>
            <person name="Zhao H.B."/>
            <person name="Yang W.F."/>
            <person name="Wang G.Y."/>
            <person name="Li Y.H."/>
            <person name="Zhan D.L."/>
            <person name="Shen Y.T."/>
            <person name="Niu Q.F."/>
            <person name="Chang L."/>
            <person name="Qiu J."/>
            <person name="Zhao L."/>
            <person name="Xie H.B."/>
            <person name="Fu W.Y."/>
            <person name="Jin J."/>
            <person name="Li X.W."/>
            <person name="Jiao Y."/>
            <person name="Zhou C.C."/>
            <person name="Tu T."/>
            <person name="Chai C.Y."/>
            <person name="Gao J.L."/>
            <person name="Fan L.J."/>
            <person name="van de Weg E."/>
            <person name="Wang J.Y."/>
            <person name="Gao Z.S."/>
        </authorList>
    </citation>
    <scope>NUCLEOTIDE SEQUENCE [LARGE SCALE GENOMIC DNA]</scope>
    <source>
        <tissue evidence="1">Leaves</tissue>
    </source>
</reference>
<gene>
    <name evidence="1" type="ORF">CJ030_MR1G022258</name>
</gene>
<accession>A0A6A1WQQ3</accession>
<sequence length="149" mass="16731">MSHDTPNNKLACSMALPVPRVVQTQVTNLWMVYDASRDDADPNRGRDGAEPIRGDAEHTQYLLSLPSGPITRLKAKRFKEVLNDLIQESRVDTTKAEMSQGLVHVIGQVKTMEYLHLRVTILGNLHLGKVLTLRAYLGPRYLHLGVYTL</sequence>
<evidence type="ECO:0000313" key="1">
    <source>
        <dbReference type="EMBL" id="KAB1226956.1"/>
    </source>
</evidence>
<keyword evidence="2" id="KW-1185">Reference proteome</keyword>
<comment type="caution">
    <text evidence="1">The sequence shown here is derived from an EMBL/GenBank/DDBJ whole genome shotgun (WGS) entry which is preliminary data.</text>
</comment>
<dbReference type="Proteomes" id="UP000516437">
    <property type="component" value="Chromosome 1"/>
</dbReference>
<name>A0A6A1WQQ3_9ROSI</name>
<dbReference type="EMBL" id="RXIC02000019">
    <property type="protein sequence ID" value="KAB1226956.1"/>
    <property type="molecule type" value="Genomic_DNA"/>
</dbReference>
<protein>
    <submittedName>
        <fullName evidence="1">Uncharacterized protein</fullName>
    </submittedName>
</protein>